<gene>
    <name evidence="2" type="ORF">NSPZN2_10991</name>
</gene>
<sequence length="126" mass="14286">MRRSALPLTIMMLTLNACAFSRGTLGEEIKTDTINAIKKGVTTRTEILAQLGAPDRLLQLNGRDLFQYYRYDAKVGSLLLIIANFSRVSVKSDDLFVIINREGIVEEVIASKRTDRLDFRFWPFGD</sequence>
<feature type="chain" id="PRO_5047200813" description="Lipoprotein SmpA/OmlA domain-containing protein" evidence="1">
    <location>
        <begin position="20"/>
        <end position="126"/>
    </location>
</feature>
<dbReference type="EMBL" id="CAJNBJ010000001">
    <property type="protein sequence ID" value="CAE6706269.1"/>
    <property type="molecule type" value="Genomic_DNA"/>
</dbReference>
<protein>
    <recommendedName>
        <fullName evidence="4">Lipoprotein SmpA/OmlA domain-containing protein</fullName>
    </recommendedName>
</protein>
<evidence type="ECO:0000313" key="3">
    <source>
        <dbReference type="Proteomes" id="UP000675880"/>
    </source>
</evidence>
<comment type="caution">
    <text evidence="2">The sequence shown here is derived from an EMBL/GenBank/DDBJ whole genome shotgun (WGS) entry which is preliminary data.</text>
</comment>
<organism evidence="2 3">
    <name type="scientific">Nitrospira defluvii</name>
    <dbReference type="NCBI Taxonomy" id="330214"/>
    <lineage>
        <taxon>Bacteria</taxon>
        <taxon>Pseudomonadati</taxon>
        <taxon>Nitrospirota</taxon>
        <taxon>Nitrospiria</taxon>
        <taxon>Nitrospirales</taxon>
        <taxon>Nitrospiraceae</taxon>
        <taxon>Nitrospira</taxon>
    </lineage>
</organism>
<keyword evidence="3" id="KW-1185">Reference proteome</keyword>
<name>A0ABM8QN62_9BACT</name>
<proteinExistence type="predicted"/>
<feature type="signal peptide" evidence="1">
    <location>
        <begin position="1"/>
        <end position="19"/>
    </location>
</feature>
<keyword evidence="1" id="KW-0732">Signal</keyword>
<evidence type="ECO:0008006" key="4">
    <source>
        <dbReference type="Google" id="ProtNLM"/>
    </source>
</evidence>
<accession>A0ABM8QN62</accession>
<dbReference type="RefSeq" id="WP_213040792.1">
    <property type="nucleotide sequence ID" value="NZ_CAJNBJ010000001.1"/>
</dbReference>
<evidence type="ECO:0000256" key="1">
    <source>
        <dbReference type="SAM" id="SignalP"/>
    </source>
</evidence>
<evidence type="ECO:0000313" key="2">
    <source>
        <dbReference type="EMBL" id="CAE6706269.1"/>
    </source>
</evidence>
<reference evidence="2 3" key="1">
    <citation type="submission" date="2021-02" db="EMBL/GenBank/DDBJ databases">
        <authorList>
            <person name="Han P."/>
        </authorList>
    </citation>
    <scope>NUCLEOTIDE SEQUENCE [LARGE SCALE GENOMIC DNA]</scope>
    <source>
        <strain evidence="2">Candidatus Nitrospira sp. ZN2</strain>
    </source>
</reference>
<dbReference type="Proteomes" id="UP000675880">
    <property type="component" value="Unassembled WGS sequence"/>
</dbReference>